<accession>F5XJL4</accession>
<evidence type="ECO:0000313" key="2">
    <source>
        <dbReference type="Proteomes" id="UP000007947"/>
    </source>
</evidence>
<reference evidence="1 2" key="1">
    <citation type="submission" date="2011-05" db="EMBL/GenBank/DDBJ databases">
        <title>Whole genome sequence of Microlunatus phosphovorus NM-1.</title>
        <authorList>
            <person name="Hosoyama A."/>
            <person name="Sasaki K."/>
            <person name="Harada T."/>
            <person name="Igarashi R."/>
            <person name="Kawakoshi A."/>
            <person name="Sasagawa M."/>
            <person name="Fukada J."/>
            <person name="Nakamura S."/>
            <person name="Katano Y."/>
            <person name="Hanada S."/>
            <person name="Kamagata Y."/>
            <person name="Nakamura N."/>
            <person name="Yamazaki S."/>
            <person name="Fujita N."/>
        </authorList>
    </citation>
    <scope>NUCLEOTIDE SEQUENCE [LARGE SCALE GENOMIC DNA]</scope>
    <source>
        <strain evidence="2">ATCC 700054 / DSM 10555 / JCM 9379 / NBRC 101784 / NCIMB 13414 / VKM Ac-1990 / NM-1</strain>
    </source>
</reference>
<evidence type="ECO:0000313" key="1">
    <source>
        <dbReference type="EMBL" id="BAK35914.1"/>
    </source>
</evidence>
<keyword evidence="2" id="KW-1185">Reference proteome</keyword>
<dbReference type="RefSeq" id="WP_013863783.1">
    <property type="nucleotide sequence ID" value="NC_015635.1"/>
</dbReference>
<protein>
    <recommendedName>
        <fullName evidence="3">Hydrolase</fullName>
    </recommendedName>
</protein>
<dbReference type="OrthoDB" id="3514520at2"/>
<organism evidence="1 2">
    <name type="scientific">Microlunatus phosphovorus (strain ATCC 700054 / DSM 10555 / JCM 9379 / NBRC 101784 / NCIMB 13414 / VKM Ac-1990 / NM-1)</name>
    <dbReference type="NCBI Taxonomy" id="1032480"/>
    <lineage>
        <taxon>Bacteria</taxon>
        <taxon>Bacillati</taxon>
        <taxon>Actinomycetota</taxon>
        <taxon>Actinomycetes</taxon>
        <taxon>Propionibacteriales</taxon>
        <taxon>Propionibacteriaceae</taxon>
        <taxon>Microlunatus</taxon>
    </lineage>
</organism>
<dbReference type="Proteomes" id="UP000007947">
    <property type="component" value="Chromosome"/>
</dbReference>
<dbReference type="InterPro" id="IPR051781">
    <property type="entry name" value="Metallo-dep_Hydrolase"/>
</dbReference>
<gene>
    <name evidence="1" type="ordered locus">MLP_29000</name>
</gene>
<dbReference type="AlphaFoldDB" id="F5XJL4"/>
<dbReference type="SUPFAM" id="SSF51556">
    <property type="entry name" value="Metallo-dependent hydrolases"/>
    <property type="match status" value="1"/>
</dbReference>
<dbReference type="KEGG" id="mph:MLP_29000"/>
<dbReference type="HOGENOM" id="CLU_062375_0_0_11"/>
<dbReference type="InterPro" id="IPR032466">
    <property type="entry name" value="Metal_Hydrolase"/>
</dbReference>
<sequence length="290" mass="30776">MLLAGLRDHHVHLGLVDTDAVGGSVLSAVDDLGWNLDRAKEWRRRGPGGLRVRVTGPFLTAPDGYPFGRSWAPPGGVVAIDSARTGVAVVEALADSVDLIKVVLHSGMPLLGDQELAAVVATAHRWGKPVVAHAEGEGQTLRALAAGMDVLAHTPWTERLSDELVAALSRGVVMISSLAIQLGDEESYAVAVDNLARFHRAGGQVRYGTDLGNGSRPPGLDLDELQGLVDAGLGVEAIMEAIATADQVPGWLTWSPQEPPRSTSEIVDWFATVRRCRADELADELEGVAW</sequence>
<dbReference type="PANTHER" id="PTHR43135">
    <property type="entry name" value="ALPHA-D-RIBOSE 1-METHYLPHOSPHONATE 5-TRIPHOSPHATE DIPHOSPHATASE"/>
    <property type="match status" value="1"/>
</dbReference>
<dbReference type="PANTHER" id="PTHR43135:SF3">
    <property type="entry name" value="ALPHA-D-RIBOSE 1-METHYLPHOSPHONATE 5-TRIPHOSPHATE DIPHOSPHATASE"/>
    <property type="match status" value="1"/>
</dbReference>
<dbReference type="STRING" id="1032480.MLP_29000"/>
<dbReference type="eggNOG" id="COG1228">
    <property type="taxonomic scope" value="Bacteria"/>
</dbReference>
<dbReference type="EMBL" id="AP012204">
    <property type="protein sequence ID" value="BAK35914.1"/>
    <property type="molecule type" value="Genomic_DNA"/>
</dbReference>
<dbReference type="Gene3D" id="3.20.20.140">
    <property type="entry name" value="Metal-dependent hydrolases"/>
    <property type="match status" value="1"/>
</dbReference>
<proteinExistence type="predicted"/>
<evidence type="ECO:0008006" key="3">
    <source>
        <dbReference type="Google" id="ProtNLM"/>
    </source>
</evidence>
<name>F5XJL4_MICPN</name>